<dbReference type="Proteomes" id="UP000194946">
    <property type="component" value="Unassembled WGS sequence"/>
</dbReference>
<dbReference type="InterPro" id="IPR001650">
    <property type="entry name" value="Helicase_C-like"/>
</dbReference>
<comment type="similarity">
    <text evidence="5 6">Belongs to the DEAD box helicase family.</text>
</comment>
<dbReference type="PANTHER" id="PTHR47959">
    <property type="entry name" value="ATP-DEPENDENT RNA HELICASE RHLE-RELATED"/>
    <property type="match status" value="1"/>
</dbReference>
<evidence type="ECO:0000313" key="11">
    <source>
        <dbReference type="Proteomes" id="UP000194946"/>
    </source>
</evidence>
<evidence type="ECO:0000256" key="6">
    <source>
        <dbReference type="RuleBase" id="RU000492"/>
    </source>
</evidence>
<dbReference type="RefSeq" id="WP_008855033.1">
    <property type="nucleotide sequence ID" value="NZ_JOPB01000023.1"/>
</dbReference>
<dbReference type="InterPro" id="IPR044742">
    <property type="entry name" value="DEAD/DEAH_RhlB"/>
</dbReference>
<evidence type="ECO:0000256" key="3">
    <source>
        <dbReference type="ARBA" id="ARBA00022806"/>
    </source>
</evidence>
<dbReference type="SUPFAM" id="SSF52540">
    <property type="entry name" value="P-loop containing nucleoside triphosphate hydrolases"/>
    <property type="match status" value="1"/>
</dbReference>
<evidence type="ECO:0000313" key="10">
    <source>
        <dbReference type="EMBL" id="OUI77681.1"/>
    </source>
</evidence>
<dbReference type="PROSITE" id="PS51194">
    <property type="entry name" value="HELICASE_CTER"/>
    <property type="match status" value="1"/>
</dbReference>
<organism evidence="10 11">
    <name type="scientific">Commensalibacter intestini</name>
    <dbReference type="NCBI Taxonomy" id="479936"/>
    <lineage>
        <taxon>Bacteria</taxon>
        <taxon>Pseudomonadati</taxon>
        <taxon>Pseudomonadota</taxon>
        <taxon>Alphaproteobacteria</taxon>
        <taxon>Acetobacterales</taxon>
        <taxon>Acetobacteraceae</taxon>
    </lineage>
</organism>
<sequence>MPFTQINSSLAQALENKGYKSLTPVQQAVLEQQDPHQDLLVSAQTGSGKTVAYGIAMAPTLLGDKPNFNAPNSPQALIIAPTRELALQVHQELTWLYANTNAKIITCIGGMNVRKESFALERGCHIVVGTPGRLCDHVRRRHLDLSDLKVMVLDEADEMLDLGFRDELEELLSACANEHRTLLFSATIDKAIESLAKRYQNNAIRINTVSTAQHIDIEYHAVVTHPKEVDNAVVNLLRYIDSPTAMVFCATRELVRHMQSALIERGFSCAALSGDLGQEERTQAIKSLRTGQVRVCVATDVAARGLDLPTLDLVIHASLPTNHATLLHRSGRTGRAGRKGVCALIIPSSQRGRAEQLLRKAKVAATWEIAPSITAIREKDNERLLNNPSLLGSKEILTEDQILIDQLTSQFSTTDLANAVISLYRSTIPNPEEITPISLESRRSSGFDRDNSRGRGRDREERSSHSFDSGSWYEMPVGRSDNADPKWLIPMLCKIANIQKKDIGSIRISDKATKFEIAADKVAEFNQSINKMRDDEPKISPSTPAAPSEGRREGGYKGRGGGDRRRDGGGRGRGDRDRGERREFGERKERSGDFGERRERGNDSGERRDRSRSSGRGRPEGERSSGRKRPSSGAPPRGNAGSSRKRRK</sequence>
<dbReference type="AlphaFoldDB" id="A0A251ZSP9"/>
<dbReference type="GO" id="GO:0003724">
    <property type="term" value="F:RNA helicase activity"/>
    <property type="evidence" value="ECO:0007669"/>
    <property type="project" value="TreeGrafter"/>
</dbReference>
<dbReference type="PANTHER" id="PTHR47959:SF1">
    <property type="entry name" value="ATP-DEPENDENT RNA HELICASE DBPA"/>
    <property type="match status" value="1"/>
</dbReference>
<evidence type="ECO:0000259" key="8">
    <source>
        <dbReference type="PROSITE" id="PS51192"/>
    </source>
</evidence>
<reference evidence="11" key="1">
    <citation type="submission" date="2014-06" db="EMBL/GenBank/DDBJ databases">
        <authorList>
            <person name="Winans N.J."/>
            <person name="Newell P.D."/>
            <person name="Douglas A.E."/>
        </authorList>
    </citation>
    <scope>NUCLEOTIDE SEQUENCE [LARGE SCALE GENOMIC DNA]</scope>
    <source>
        <strain evidence="11">DmL_052</strain>
    </source>
</reference>
<keyword evidence="2 6" id="KW-0378">Hydrolase</keyword>
<evidence type="ECO:0000256" key="7">
    <source>
        <dbReference type="SAM" id="MobiDB-lite"/>
    </source>
</evidence>
<feature type="domain" description="Helicase ATP-binding" evidence="8">
    <location>
        <begin position="30"/>
        <end position="206"/>
    </location>
</feature>
<dbReference type="GO" id="GO:0016787">
    <property type="term" value="F:hydrolase activity"/>
    <property type="evidence" value="ECO:0007669"/>
    <property type="project" value="UniProtKB-KW"/>
</dbReference>
<dbReference type="GO" id="GO:0003676">
    <property type="term" value="F:nucleic acid binding"/>
    <property type="evidence" value="ECO:0007669"/>
    <property type="project" value="InterPro"/>
</dbReference>
<feature type="domain" description="Helicase C-terminal" evidence="9">
    <location>
        <begin position="232"/>
        <end position="377"/>
    </location>
</feature>
<dbReference type="Pfam" id="PF03880">
    <property type="entry name" value="DbpA"/>
    <property type="match status" value="1"/>
</dbReference>
<dbReference type="Gene3D" id="3.40.50.300">
    <property type="entry name" value="P-loop containing nucleotide triphosphate hydrolases"/>
    <property type="match status" value="2"/>
</dbReference>
<dbReference type="SMART" id="SM00490">
    <property type="entry name" value="HELICc"/>
    <property type="match status" value="1"/>
</dbReference>
<dbReference type="EMBL" id="JOPB01000023">
    <property type="protein sequence ID" value="OUI77681.1"/>
    <property type="molecule type" value="Genomic_DNA"/>
</dbReference>
<protein>
    <submittedName>
        <fullName evidence="10">DEAD/DEAH box helicase</fullName>
    </submittedName>
</protein>
<feature type="compositionally biased region" description="Basic and acidic residues" evidence="7">
    <location>
        <begin position="549"/>
        <end position="625"/>
    </location>
</feature>
<comment type="caution">
    <text evidence="10">The sequence shown here is derived from an EMBL/GenBank/DDBJ whole genome shotgun (WGS) entry which is preliminary data.</text>
</comment>
<dbReference type="GO" id="GO:0005524">
    <property type="term" value="F:ATP binding"/>
    <property type="evidence" value="ECO:0007669"/>
    <property type="project" value="UniProtKB-KW"/>
</dbReference>
<proteinExistence type="inferred from homology"/>
<dbReference type="InterPro" id="IPR050079">
    <property type="entry name" value="DEAD_box_RNA_helicase"/>
</dbReference>
<keyword evidence="11" id="KW-1185">Reference proteome</keyword>
<evidence type="ECO:0000256" key="1">
    <source>
        <dbReference type="ARBA" id="ARBA00022741"/>
    </source>
</evidence>
<dbReference type="InterPro" id="IPR012677">
    <property type="entry name" value="Nucleotide-bd_a/b_plait_sf"/>
</dbReference>
<accession>A0A251ZSP9</accession>
<dbReference type="InterPro" id="IPR014001">
    <property type="entry name" value="Helicase_ATP-bd"/>
</dbReference>
<dbReference type="CDD" id="cd00268">
    <property type="entry name" value="DEADc"/>
    <property type="match status" value="1"/>
</dbReference>
<name>A0A251ZSP9_9PROT</name>
<dbReference type="InterPro" id="IPR011545">
    <property type="entry name" value="DEAD/DEAH_box_helicase_dom"/>
</dbReference>
<dbReference type="CDD" id="cd18787">
    <property type="entry name" value="SF2_C_DEAD"/>
    <property type="match status" value="1"/>
</dbReference>
<feature type="compositionally biased region" description="Basic and acidic residues" evidence="7">
    <location>
        <begin position="440"/>
        <end position="465"/>
    </location>
</feature>
<keyword evidence="3 6" id="KW-0347">Helicase</keyword>
<dbReference type="SMART" id="SM00487">
    <property type="entry name" value="DEXDc"/>
    <property type="match status" value="1"/>
</dbReference>
<dbReference type="GO" id="GO:0005829">
    <property type="term" value="C:cytosol"/>
    <property type="evidence" value="ECO:0007669"/>
    <property type="project" value="TreeGrafter"/>
</dbReference>
<dbReference type="PROSITE" id="PS00039">
    <property type="entry name" value="DEAD_ATP_HELICASE"/>
    <property type="match status" value="1"/>
</dbReference>
<dbReference type="InterPro" id="IPR000629">
    <property type="entry name" value="RNA-helicase_DEAD-box_CS"/>
</dbReference>
<feature type="region of interest" description="Disordered" evidence="7">
    <location>
        <begin position="529"/>
        <end position="648"/>
    </location>
</feature>
<feature type="region of interest" description="Disordered" evidence="7">
    <location>
        <begin position="434"/>
        <end position="476"/>
    </location>
</feature>
<dbReference type="Gene3D" id="3.30.70.330">
    <property type="match status" value="1"/>
</dbReference>
<dbReference type="Pfam" id="PF00271">
    <property type="entry name" value="Helicase_C"/>
    <property type="match status" value="1"/>
</dbReference>
<evidence type="ECO:0000256" key="4">
    <source>
        <dbReference type="ARBA" id="ARBA00022840"/>
    </source>
</evidence>
<evidence type="ECO:0000256" key="2">
    <source>
        <dbReference type="ARBA" id="ARBA00022801"/>
    </source>
</evidence>
<keyword evidence="1 6" id="KW-0547">Nucleotide-binding</keyword>
<dbReference type="InterPro" id="IPR027417">
    <property type="entry name" value="P-loop_NTPase"/>
</dbReference>
<dbReference type="CDD" id="cd12252">
    <property type="entry name" value="RRM_DbpA"/>
    <property type="match status" value="1"/>
</dbReference>
<evidence type="ECO:0000256" key="5">
    <source>
        <dbReference type="ARBA" id="ARBA00038437"/>
    </source>
</evidence>
<dbReference type="InterPro" id="IPR005580">
    <property type="entry name" value="DbpA/CsdA_RNA-bd_dom"/>
</dbReference>
<gene>
    <name evidence="10" type="ORF">HK18_03230</name>
</gene>
<dbReference type="Pfam" id="PF00270">
    <property type="entry name" value="DEAD"/>
    <property type="match status" value="1"/>
</dbReference>
<keyword evidence="4 6" id="KW-0067">ATP-binding</keyword>
<evidence type="ECO:0000259" key="9">
    <source>
        <dbReference type="PROSITE" id="PS51194"/>
    </source>
</evidence>
<dbReference type="PROSITE" id="PS51192">
    <property type="entry name" value="HELICASE_ATP_BIND_1"/>
    <property type="match status" value="1"/>
</dbReference>